<keyword evidence="1" id="KW-1133">Transmembrane helix</keyword>
<sequence>MTQVAERAAAMAAVAILRAMVVADMAWVSLTLVLVAGRVAGDVRVFAMGVPS</sequence>
<evidence type="ECO:0000256" key="1">
    <source>
        <dbReference type="SAM" id="Phobius"/>
    </source>
</evidence>
<accession>A0A7W9BQ34</accession>
<reference evidence="2 3" key="1">
    <citation type="submission" date="2020-08" db="EMBL/GenBank/DDBJ databases">
        <title>Genomic Encyclopedia of Type Strains, Phase IV (KMG-IV): sequencing the most valuable type-strain genomes for metagenomic binning, comparative biology and taxonomic classification.</title>
        <authorList>
            <person name="Goeker M."/>
        </authorList>
    </citation>
    <scope>NUCLEOTIDE SEQUENCE [LARGE SCALE GENOMIC DNA]</scope>
    <source>
        <strain evidence="2 3">DSM 103336</strain>
    </source>
</reference>
<organism evidence="2 3">
    <name type="scientific">Sphingomonas prati</name>
    <dbReference type="NCBI Taxonomy" id="1843237"/>
    <lineage>
        <taxon>Bacteria</taxon>
        <taxon>Pseudomonadati</taxon>
        <taxon>Pseudomonadota</taxon>
        <taxon>Alphaproteobacteria</taxon>
        <taxon>Sphingomonadales</taxon>
        <taxon>Sphingomonadaceae</taxon>
        <taxon>Sphingomonas</taxon>
    </lineage>
</organism>
<evidence type="ECO:0000313" key="2">
    <source>
        <dbReference type="EMBL" id="MBB5728106.1"/>
    </source>
</evidence>
<evidence type="ECO:0000313" key="3">
    <source>
        <dbReference type="Proteomes" id="UP000546701"/>
    </source>
</evidence>
<feature type="transmembrane region" description="Helical" evidence="1">
    <location>
        <begin position="12"/>
        <end position="36"/>
    </location>
</feature>
<dbReference type="AlphaFoldDB" id="A0A7W9BQ34"/>
<keyword evidence="3" id="KW-1185">Reference proteome</keyword>
<name>A0A7W9BQ34_9SPHN</name>
<keyword evidence="1" id="KW-0812">Transmembrane</keyword>
<comment type="caution">
    <text evidence="2">The sequence shown here is derived from an EMBL/GenBank/DDBJ whole genome shotgun (WGS) entry which is preliminary data.</text>
</comment>
<protein>
    <submittedName>
        <fullName evidence="2">Uncharacterized protein</fullName>
    </submittedName>
</protein>
<keyword evidence="1" id="KW-0472">Membrane</keyword>
<dbReference type="Proteomes" id="UP000546701">
    <property type="component" value="Unassembled WGS sequence"/>
</dbReference>
<dbReference type="EMBL" id="JACIJR010000001">
    <property type="protein sequence ID" value="MBB5728106.1"/>
    <property type="molecule type" value="Genomic_DNA"/>
</dbReference>
<gene>
    <name evidence="2" type="ORF">FHS99_000562</name>
</gene>
<proteinExistence type="predicted"/>